<dbReference type="Proteomes" id="UP000582659">
    <property type="component" value="Unassembled WGS sequence"/>
</dbReference>
<name>A0A1I7SUW1_BURXY</name>
<dbReference type="Pfam" id="PF17039">
    <property type="entry name" value="Glyco_tran_10_N"/>
    <property type="match status" value="1"/>
</dbReference>
<evidence type="ECO:0000313" key="17">
    <source>
        <dbReference type="Proteomes" id="UP000659654"/>
    </source>
</evidence>
<dbReference type="Pfam" id="PF00852">
    <property type="entry name" value="Glyco_transf_10"/>
    <property type="match status" value="1"/>
</dbReference>
<dbReference type="EMBL" id="CAJFCV020000005">
    <property type="protein sequence ID" value="CAG9125821.1"/>
    <property type="molecule type" value="Genomic_DNA"/>
</dbReference>
<sequence>MQDEAVETDPEEPVVRTYTKIQKILWLLVMCVLLFGFVLFTVLIGHFSRDIAAWSQKKVTAKTILLWNDPCKTCGQVGYENGTEFSDLLSDTCGKKCVFVSDWALQNSSDAVIVFPRTIENVDNKFPNRSFPTQKLVLFEKEPPSKDNTQKSSVLVPDGLFNWVASYVPDADIVLPYGRLVKRLPPYKHDRDFKDDLVDIVNRKTDGVFAYTTNCGTNSNKERIFEELRKYIQVDVYSKCGNSSCDSKCFKSNLKKYRFYLAFESTVCDNYVTEKFFRTDNKIVPVVLRRKDYLDFGANHDFIALDDFPNPASLANYLKELMQDNDAYMKYFEWSKEWKKITQPLPYSLCSVCDYIHQPSRSRSVLGEQSFSDWYSPKRRCDSDFIDDFLNPDL</sequence>
<reference evidence="18" key="1">
    <citation type="submission" date="2016-11" db="UniProtKB">
        <authorList>
            <consortium name="WormBaseParasite"/>
        </authorList>
    </citation>
    <scope>IDENTIFICATION</scope>
</reference>
<dbReference type="SUPFAM" id="SSF53756">
    <property type="entry name" value="UDP-Glycosyltransferase/glycogen phosphorylase"/>
    <property type="match status" value="1"/>
</dbReference>
<dbReference type="FunFam" id="3.40.50.11660:FF:000002">
    <property type="entry name" value="Alpha-(1,3)-fucosyltransferase"/>
    <property type="match status" value="1"/>
</dbReference>
<keyword evidence="6 12" id="KW-0812">Transmembrane</keyword>
<evidence type="ECO:0000259" key="14">
    <source>
        <dbReference type="Pfam" id="PF17039"/>
    </source>
</evidence>
<evidence type="ECO:0000256" key="6">
    <source>
        <dbReference type="ARBA" id="ARBA00022692"/>
    </source>
</evidence>
<evidence type="ECO:0000256" key="5">
    <source>
        <dbReference type="ARBA" id="ARBA00022679"/>
    </source>
</evidence>
<evidence type="ECO:0000256" key="10">
    <source>
        <dbReference type="ARBA" id="ARBA00023136"/>
    </source>
</evidence>
<dbReference type="PANTHER" id="PTHR48438">
    <property type="entry name" value="ALPHA-(1,3)-FUCOSYLTRANSFERASE C-RELATED"/>
    <property type="match status" value="1"/>
</dbReference>
<feature type="transmembrane region" description="Helical" evidence="12">
    <location>
        <begin position="24"/>
        <end position="47"/>
    </location>
</feature>
<dbReference type="SMR" id="A0A1I7SUW1"/>
<protein>
    <recommendedName>
        <fullName evidence="12">Fucosyltransferase</fullName>
        <ecNumber evidence="12">2.4.1.-</ecNumber>
    </recommendedName>
</protein>
<dbReference type="GO" id="GO:0032580">
    <property type="term" value="C:Golgi cisterna membrane"/>
    <property type="evidence" value="ECO:0007669"/>
    <property type="project" value="UniProtKB-SubCell"/>
</dbReference>
<evidence type="ECO:0000256" key="12">
    <source>
        <dbReference type="RuleBase" id="RU003832"/>
    </source>
</evidence>
<keyword evidence="7" id="KW-0735">Signal-anchor</keyword>
<accession>A0A1I7SUW1</accession>
<dbReference type="Proteomes" id="UP000095284">
    <property type="component" value="Unplaced"/>
</dbReference>
<feature type="domain" description="Fucosyltransferase C-terminal" evidence="13">
    <location>
        <begin position="202"/>
        <end position="365"/>
    </location>
</feature>
<evidence type="ECO:0000256" key="4">
    <source>
        <dbReference type="ARBA" id="ARBA00022676"/>
    </source>
</evidence>
<feature type="domain" description="Fucosyltransferase N-terminal" evidence="14">
    <location>
        <begin position="61"/>
        <end position="178"/>
    </location>
</feature>
<keyword evidence="4 12" id="KW-0328">Glycosyltransferase</keyword>
<reference evidence="15" key="2">
    <citation type="submission" date="2020-09" db="EMBL/GenBank/DDBJ databases">
        <authorList>
            <person name="Kikuchi T."/>
        </authorList>
    </citation>
    <scope>NUCLEOTIDE SEQUENCE</scope>
    <source>
        <strain evidence="15">Ka4C1</strain>
    </source>
</reference>
<evidence type="ECO:0000259" key="13">
    <source>
        <dbReference type="Pfam" id="PF00852"/>
    </source>
</evidence>
<comment type="pathway">
    <text evidence="2">Protein modification; protein glycosylation.</text>
</comment>
<dbReference type="EMBL" id="CAJFDI010000005">
    <property type="protein sequence ID" value="CAD5232803.1"/>
    <property type="molecule type" value="Genomic_DNA"/>
</dbReference>
<evidence type="ECO:0000313" key="15">
    <source>
        <dbReference type="EMBL" id="CAD5232803.1"/>
    </source>
</evidence>
<dbReference type="InterPro" id="IPR001503">
    <property type="entry name" value="Glyco_trans_10"/>
</dbReference>
<dbReference type="UniPathway" id="UPA00378"/>
<dbReference type="InterPro" id="IPR038577">
    <property type="entry name" value="GT10-like_C_sf"/>
</dbReference>
<evidence type="ECO:0000256" key="11">
    <source>
        <dbReference type="ARBA" id="ARBA00023180"/>
    </source>
</evidence>
<gene>
    <name evidence="15" type="ORF">BXYJ_LOCUS12894</name>
</gene>
<keyword evidence="9 12" id="KW-0333">Golgi apparatus</keyword>
<keyword evidence="10 12" id="KW-0472">Membrane</keyword>
<dbReference type="PANTHER" id="PTHR48438:SF1">
    <property type="entry name" value="ALPHA-(1,3)-FUCOSYLTRANSFERASE C-RELATED"/>
    <property type="match status" value="1"/>
</dbReference>
<dbReference type="Proteomes" id="UP000659654">
    <property type="component" value="Unassembled WGS sequence"/>
</dbReference>
<keyword evidence="17" id="KW-1185">Reference proteome</keyword>
<dbReference type="EC" id="2.4.1.-" evidence="12"/>
<evidence type="ECO:0000256" key="2">
    <source>
        <dbReference type="ARBA" id="ARBA00004922"/>
    </source>
</evidence>
<organism evidence="16 18">
    <name type="scientific">Bursaphelenchus xylophilus</name>
    <name type="common">Pinewood nematode worm</name>
    <name type="synonym">Aphelenchoides xylophilus</name>
    <dbReference type="NCBI Taxonomy" id="6326"/>
    <lineage>
        <taxon>Eukaryota</taxon>
        <taxon>Metazoa</taxon>
        <taxon>Ecdysozoa</taxon>
        <taxon>Nematoda</taxon>
        <taxon>Chromadorea</taxon>
        <taxon>Rhabditida</taxon>
        <taxon>Tylenchina</taxon>
        <taxon>Tylenchomorpha</taxon>
        <taxon>Aphelenchoidea</taxon>
        <taxon>Aphelenchoididae</taxon>
        <taxon>Bursaphelenchus</taxon>
    </lineage>
</organism>
<dbReference type="WBParaSite" id="BXY_1683500.1">
    <property type="protein sequence ID" value="BXY_1683500.1"/>
    <property type="gene ID" value="BXY_1683500"/>
</dbReference>
<keyword evidence="8 12" id="KW-1133">Transmembrane helix</keyword>
<dbReference type="eggNOG" id="KOG2619">
    <property type="taxonomic scope" value="Eukaryota"/>
</dbReference>
<dbReference type="GO" id="GO:0008417">
    <property type="term" value="F:fucosyltransferase activity"/>
    <property type="evidence" value="ECO:0007669"/>
    <property type="project" value="InterPro"/>
</dbReference>
<dbReference type="OrthoDB" id="5790915at2759"/>
<evidence type="ECO:0000256" key="9">
    <source>
        <dbReference type="ARBA" id="ARBA00023034"/>
    </source>
</evidence>
<comment type="similarity">
    <text evidence="3 12">Belongs to the glycosyltransferase 10 family.</text>
</comment>
<comment type="subcellular location">
    <subcellularLocation>
        <location evidence="1 12">Golgi apparatus</location>
        <location evidence="1 12">Golgi stack membrane</location>
        <topology evidence="1 12">Single-pass type II membrane protein</topology>
    </subcellularLocation>
</comment>
<evidence type="ECO:0000256" key="7">
    <source>
        <dbReference type="ARBA" id="ARBA00022968"/>
    </source>
</evidence>
<evidence type="ECO:0000256" key="8">
    <source>
        <dbReference type="ARBA" id="ARBA00022989"/>
    </source>
</evidence>
<evidence type="ECO:0000313" key="18">
    <source>
        <dbReference type="WBParaSite" id="BXY_1683500.1"/>
    </source>
</evidence>
<dbReference type="InterPro" id="IPR031481">
    <property type="entry name" value="Glyco_tran_10_N"/>
</dbReference>
<keyword evidence="5 12" id="KW-0808">Transferase</keyword>
<evidence type="ECO:0000313" key="16">
    <source>
        <dbReference type="Proteomes" id="UP000095284"/>
    </source>
</evidence>
<dbReference type="Gene3D" id="3.40.50.11660">
    <property type="entry name" value="Glycosyl transferase family 10, C-terminal domain"/>
    <property type="match status" value="1"/>
</dbReference>
<dbReference type="AlphaFoldDB" id="A0A1I7SUW1"/>
<dbReference type="InterPro" id="IPR055270">
    <property type="entry name" value="Glyco_tran_10_C"/>
</dbReference>
<proteinExistence type="inferred from homology"/>
<keyword evidence="11" id="KW-0325">Glycoprotein</keyword>
<evidence type="ECO:0000256" key="1">
    <source>
        <dbReference type="ARBA" id="ARBA00004447"/>
    </source>
</evidence>
<evidence type="ECO:0000256" key="3">
    <source>
        <dbReference type="ARBA" id="ARBA00008919"/>
    </source>
</evidence>